<feature type="domain" description="AMP-dependent synthetase/ligase" evidence="1">
    <location>
        <begin position="59"/>
        <end position="410"/>
    </location>
</feature>
<name>A0ABP8ZDK4_9ACTN</name>
<dbReference type="CDD" id="cd04433">
    <property type="entry name" value="AFD_class_I"/>
    <property type="match status" value="1"/>
</dbReference>
<dbReference type="Proteomes" id="UP001500822">
    <property type="component" value="Unassembled WGS sequence"/>
</dbReference>
<proteinExistence type="predicted"/>
<dbReference type="InterPro" id="IPR045851">
    <property type="entry name" value="AMP-bd_C_sf"/>
</dbReference>
<evidence type="ECO:0000313" key="3">
    <source>
        <dbReference type="EMBL" id="GAA4753848.1"/>
    </source>
</evidence>
<dbReference type="InterPro" id="IPR025110">
    <property type="entry name" value="AMP-bd_C"/>
</dbReference>
<dbReference type="InterPro" id="IPR042099">
    <property type="entry name" value="ANL_N_sf"/>
</dbReference>
<evidence type="ECO:0000259" key="1">
    <source>
        <dbReference type="Pfam" id="PF00501"/>
    </source>
</evidence>
<dbReference type="Gene3D" id="3.30.300.30">
    <property type="match status" value="1"/>
</dbReference>
<dbReference type="InterPro" id="IPR020845">
    <property type="entry name" value="AMP-binding_CS"/>
</dbReference>
<dbReference type="InterPro" id="IPR000873">
    <property type="entry name" value="AMP-dep_synth/lig_dom"/>
</dbReference>
<evidence type="ECO:0000313" key="4">
    <source>
        <dbReference type="Proteomes" id="UP001500822"/>
    </source>
</evidence>
<comment type="caution">
    <text evidence="3">The sequence shown here is derived from an EMBL/GenBank/DDBJ whole genome shotgun (WGS) entry which is preliminary data.</text>
</comment>
<dbReference type="PANTHER" id="PTHR43767:SF1">
    <property type="entry name" value="NONRIBOSOMAL PEPTIDE SYNTHASE PES1 (EUROFUNG)-RELATED"/>
    <property type="match status" value="1"/>
</dbReference>
<feature type="domain" description="AMP-binding enzyme C-terminal" evidence="2">
    <location>
        <begin position="458"/>
        <end position="533"/>
    </location>
</feature>
<protein>
    <submittedName>
        <fullName evidence="3">Acyl-CoA synthetase</fullName>
    </submittedName>
</protein>
<organism evidence="3 4">
    <name type="scientific">Gordonia alkaliphila</name>
    <dbReference type="NCBI Taxonomy" id="1053547"/>
    <lineage>
        <taxon>Bacteria</taxon>
        <taxon>Bacillati</taxon>
        <taxon>Actinomycetota</taxon>
        <taxon>Actinomycetes</taxon>
        <taxon>Mycobacteriales</taxon>
        <taxon>Gordoniaceae</taxon>
        <taxon>Gordonia</taxon>
    </lineage>
</organism>
<keyword evidence="4" id="KW-1185">Reference proteome</keyword>
<dbReference type="PANTHER" id="PTHR43767">
    <property type="entry name" value="LONG-CHAIN-FATTY-ACID--COA LIGASE"/>
    <property type="match status" value="1"/>
</dbReference>
<dbReference type="Pfam" id="PF00501">
    <property type="entry name" value="AMP-binding"/>
    <property type="match status" value="1"/>
</dbReference>
<dbReference type="SUPFAM" id="SSF56801">
    <property type="entry name" value="Acetyl-CoA synthetase-like"/>
    <property type="match status" value="1"/>
</dbReference>
<reference evidence="4" key="1">
    <citation type="journal article" date="2019" name="Int. J. Syst. Evol. Microbiol.">
        <title>The Global Catalogue of Microorganisms (GCM) 10K type strain sequencing project: providing services to taxonomists for standard genome sequencing and annotation.</title>
        <authorList>
            <consortium name="The Broad Institute Genomics Platform"/>
            <consortium name="The Broad Institute Genome Sequencing Center for Infectious Disease"/>
            <person name="Wu L."/>
            <person name="Ma J."/>
        </authorList>
    </citation>
    <scope>NUCLEOTIDE SEQUENCE [LARGE SCALE GENOMIC DNA]</scope>
    <source>
        <strain evidence="4">JCM 18077</strain>
    </source>
</reference>
<evidence type="ECO:0000259" key="2">
    <source>
        <dbReference type="Pfam" id="PF13193"/>
    </source>
</evidence>
<dbReference type="Pfam" id="PF13193">
    <property type="entry name" value="AMP-binding_C"/>
    <property type="match status" value="1"/>
</dbReference>
<dbReference type="EMBL" id="BAABIE010000012">
    <property type="protein sequence ID" value="GAA4753848.1"/>
    <property type="molecule type" value="Genomic_DNA"/>
</dbReference>
<gene>
    <name evidence="3" type="ORF">GCM10023217_26690</name>
</gene>
<accession>A0ABP8ZDK4</accession>
<dbReference type="Gene3D" id="3.40.50.12780">
    <property type="entry name" value="N-terminal domain of ligase-like"/>
    <property type="match status" value="1"/>
</dbReference>
<dbReference type="PROSITE" id="PS00455">
    <property type="entry name" value="AMP_BINDING"/>
    <property type="match status" value="1"/>
</dbReference>
<dbReference type="RefSeq" id="WP_345313868.1">
    <property type="nucleotide sequence ID" value="NZ_BAABIE010000012.1"/>
</dbReference>
<dbReference type="InterPro" id="IPR050237">
    <property type="entry name" value="ATP-dep_AMP-bd_enzyme"/>
</dbReference>
<sequence length="546" mass="58269">MSKLGTIIESLSDAVGAVKVMSGSGAIDLSNPKRVIGMVKSNKLIGPTATVLAHKAIDIPDAPAVSDEHGTLTWAEFDAQVNMLGNAFLGAGLRPGSVVGIIARDHRAVPMALCAAGRSGVRLAMMNTGFGATQFAEVATREGVEAILYDEEFSELADTLPDDLLRIVTWTDGEQPIRADARTLDDIVAAGDPTPPPMPEAFGGMVILTSGTTGLPKGASRNKFAPFASALILDRIPLPRNGSMVIVSPIFHSTGFALWGVGLGLGNETVLMRRFDAEKTLAAIERHRSQALVAVPTMLHRMIALGPEVIGKYDLSSLETVVVAGSALSPTLCEEFQDAFGDVLYNLYGSTEVGVATVAQPAELRRAPGTIGKPPVTSHMALFDDDGRRITATNTKGRLFVRTGAPFEGYTDGRNKDFIDGYMSSGDMAYVDDDGLWFIAGRDDDMIVSGGENVYPLEVENLLAEHPHVDDVAVIGVDDDEYGTRLRAFIVLAEGAPEDPDALRAHVKANLARYKVPRDVVYIEELPRNPTGKLVRRLLPTGPLEA</sequence>